<protein>
    <recommendedName>
        <fullName evidence="3">Lipoprotein</fullName>
    </recommendedName>
</protein>
<proteinExistence type="predicted"/>
<sequence length="145" mass="16331">MRLGGNHALVFILVMTIGSCQLKNSKIEHLNNYVNYVRKSSGLDEVCRQPFVDESVRSPVERCNILTHLSFECKTRIDAGESLRAEEVRPGDTALDFGESLTEREIYRLIFNGDVKSDTIYLLIGDGGIQSCAMLTKGRYVVWLN</sequence>
<accession>A0A385SLR5</accession>
<dbReference type="Proteomes" id="UP000266183">
    <property type="component" value="Chromosome"/>
</dbReference>
<gene>
    <name evidence="1" type="ORF">D4L85_17230</name>
</gene>
<dbReference type="AlphaFoldDB" id="A0A385SLR5"/>
<dbReference type="EMBL" id="CP032382">
    <property type="protein sequence ID" value="AYB32209.1"/>
    <property type="molecule type" value="Genomic_DNA"/>
</dbReference>
<evidence type="ECO:0008006" key="3">
    <source>
        <dbReference type="Google" id="ProtNLM"/>
    </source>
</evidence>
<dbReference type="PROSITE" id="PS51257">
    <property type="entry name" value="PROKAR_LIPOPROTEIN"/>
    <property type="match status" value="1"/>
</dbReference>
<evidence type="ECO:0000313" key="1">
    <source>
        <dbReference type="EMBL" id="AYB32209.1"/>
    </source>
</evidence>
<name>A0A385SLR5_9BACT</name>
<evidence type="ECO:0000313" key="2">
    <source>
        <dbReference type="Proteomes" id="UP000266183"/>
    </source>
</evidence>
<reference evidence="2" key="1">
    <citation type="submission" date="2018-09" db="EMBL/GenBank/DDBJ databases">
        <title>Chryseolinea sp. KIS68-18 isolated from soil.</title>
        <authorList>
            <person name="Weon H.-Y."/>
            <person name="Kwon S.-W."/>
            <person name="Lee S.A."/>
        </authorList>
    </citation>
    <scope>NUCLEOTIDE SEQUENCE [LARGE SCALE GENOMIC DNA]</scope>
    <source>
        <strain evidence="2">KIS68-18</strain>
    </source>
</reference>
<organism evidence="1 2">
    <name type="scientific">Chryseolinea soli</name>
    <dbReference type="NCBI Taxonomy" id="2321403"/>
    <lineage>
        <taxon>Bacteria</taxon>
        <taxon>Pseudomonadati</taxon>
        <taxon>Bacteroidota</taxon>
        <taxon>Cytophagia</taxon>
        <taxon>Cytophagales</taxon>
        <taxon>Fulvivirgaceae</taxon>
        <taxon>Chryseolinea</taxon>
    </lineage>
</organism>
<dbReference type="KEGG" id="chk:D4L85_17230"/>
<keyword evidence="2" id="KW-1185">Reference proteome</keyword>